<gene>
    <name evidence="7" type="ORF">PMAYCL1PPCAC_05128</name>
</gene>
<dbReference type="PRINTS" id="PR00698">
    <property type="entry name" value="TMPROTEINSRG"/>
</dbReference>
<feature type="non-terminal residue" evidence="7">
    <location>
        <position position="286"/>
    </location>
</feature>
<comment type="similarity">
    <text evidence="2 6">Belongs to the nematode receptor-like protein srg family.</text>
</comment>
<dbReference type="GO" id="GO:0016020">
    <property type="term" value="C:membrane"/>
    <property type="evidence" value="ECO:0007669"/>
    <property type="project" value="UniProtKB-SubCell"/>
</dbReference>
<comment type="subcellular location">
    <subcellularLocation>
        <location evidence="1">Membrane</location>
        <topology evidence="1">Multi-pass membrane protein</topology>
    </subcellularLocation>
</comment>
<dbReference type="AlphaFoldDB" id="A0AAN4ZAE4"/>
<dbReference type="InterPro" id="IPR051119">
    <property type="entry name" value="Nematode_SR-like"/>
</dbReference>
<name>A0AAN4ZAE4_9BILA</name>
<feature type="transmembrane region" description="Helical" evidence="6">
    <location>
        <begin position="174"/>
        <end position="203"/>
    </location>
</feature>
<sequence>ASPPKCSATSSTDIELTIEFAIAMPSLVLYAIIFAVNVLRSQLRSSYYLLFVVHSLINIVYFISRALLMRVSSFSPICQWVLDSFGDFEFTFTPLYFLYHYTQHAQALSIIAINVNRVLSIYFHTYHKLRHYSTYVLLLAIFTIPLPLTWHLLVSPVKFISAPPMLGVDYKRTVVYPGLSILHLTVDCTATVVVAGASVLILAQLKSLQKRRKTNERSLIIVSLLLSFGLLLSATVQYLIYSLPRSSDSYFFVLNRRWILTNFVSLFPPWSLLLLSSAVRAEVTPI</sequence>
<feature type="non-terminal residue" evidence="7">
    <location>
        <position position="1"/>
    </location>
</feature>
<dbReference type="SUPFAM" id="SSF81321">
    <property type="entry name" value="Family A G protein-coupled receptor-like"/>
    <property type="match status" value="1"/>
</dbReference>
<dbReference type="InterPro" id="IPR000609">
    <property type="entry name" value="7TM_GPCR_serpentine_rcpt_Srg"/>
</dbReference>
<evidence type="ECO:0000256" key="6">
    <source>
        <dbReference type="RuleBase" id="RU280813"/>
    </source>
</evidence>
<dbReference type="EMBL" id="BTRK01000002">
    <property type="protein sequence ID" value="GMR34933.1"/>
    <property type="molecule type" value="Genomic_DNA"/>
</dbReference>
<evidence type="ECO:0000256" key="2">
    <source>
        <dbReference type="ARBA" id="ARBA00005692"/>
    </source>
</evidence>
<keyword evidence="5 6" id="KW-0472">Membrane</keyword>
<keyword evidence="8" id="KW-1185">Reference proteome</keyword>
<dbReference type="Proteomes" id="UP001328107">
    <property type="component" value="Unassembled WGS sequence"/>
</dbReference>
<feature type="transmembrane region" description="Helical" evidence="6">
    <location>
        <begin position="20"/>
        <end position="39"/>
    </location>
</feature>
<dbReference type="GO" id="GO:0004888">
    <property type="term" value="F:transmembrane signaling receptor activity"/>
    <property type="evidence" value="ECO:0007669"/>
    <property type="project" value="InterPro"/>
</dbReference>
<dbReference type="Pfam" id="PF02118">
    <property type="entry name" value="Srg"/>
    <property type="match status" value="1"/>
</dbReference>
<dbReference type="PANTHER" id="PTHR31627">
    <property type="entry name" value="SERPENTINE RECEPTOR CLASS GAMMA-RELATED"/>
    <property type="match status" value="1"/>
</dbReference>
<evidence type="ECO:0000313" key="8">
    <source>
        <dbReference type="Proteomes" id="UP001328107"/>
    </source>
</evidence>
<feature type="transmembrane region" description="Helical" evidence="6">
    <location>
        <begin position="135"/>
        <end position="154"/>
    </location>
</feature>
<feature type="transmembrane region" description="Helical" evidence="6">
    <location>
        <begin position="46"/>
        <end position="64"/>
    </location>
</feature>
<dbReference type="GO" id="GO:0007606">
    <property type="term" value="P:sensory perception of chemical stimulus"/>
    <property type="evidence" value="ECO:0007669"/>
    <property type="project" value="UniProtKB-UniRule"/>
</dbReference>
<feature type="transmembrane region" description="Helical" evidence="6">
    <location>
        <begin position="219"/>
        <end position="240"/>
    </location>
</feature>
<reference evidence="8" key="1">
    <citation type="submission" date="2022-10" db="EMBL/GenBank/DDBJ databases">
        <title>Genome assembly of Pristionchus species.</title>
        <authorList>
            <person name="Yoshida K."/>
            <person name="Sommer R.J."/>
        </authorList>
    </citation>
    <scope>NUCLEOTIDE SEQUENCE [LARGE SCALE GENOMIC DNA]</scope>
    <source>
        <strain evidence="8">RS5460</strain>
    </source>
</reference>
<keyword evidence="4 6" id="KW-1133">Transmembrane helix</keyword>
<feature type="transmembrane region" description="Helical" evidence="6">
    <location>
        <begin position="260"/>
        <end position="279"/>
    </location>
</feature>
<comment type="caution">
    <text evidence="7">The sequence shown here is derived from an EMBL/GenBank/DDBJ whole genome shotgun (WGS) entry which is preliminary data.</text>
</comment>
<evidence type="ECO:0000313" key="7">
    <source>
        <dbReference type="EMBL" id="GMR34933.1"/>
    </source>
</evidence>
<protein>
    <recommendedName>
        <fullName evidence="6">Serpentine receptor class gamma</fullName>
    </recommendedName>
</protein>
<evidence type="ECO:0000256" key="4">
    <source>
        <dbReference type="ARBA" id="ARBA00022989"/>
    </source>
</evidence>
<proteinExistence type="inferred from homology"/>
<evidence type="ECO:0000256" key="1">
    <source>
        <dbReference type="ARBA" id="ARBA00004141"/>
    </source>
</evidence>
<organism evidence="7 8">
    <name type="scientific">Pristionchus mayeri</name>
    <dbReference type="NCBI Taxonomy" id="1317129"/>
    <lineage>
        <taxon>Eukaryota</taxon>
        <taxon>Metazoa</taxon>
        <taxon>Ecdysozoa</taxon>
        <taxon>Nematoda</taxon>
        <taxon>Chromadorea</taxon>
        <taxon>Rhabditida</taxon>
        <taxon>Rhabditina</taxon>
        <taxon>Diplogasteromorpha</taxon>
        <taxon>Diplogasteroidea</taxon>
        <taxon>Neodiplogasteridae</taxon>
        <taxon>Pristionchus</taxon>
    </lineage>
</organism>
<keyword evidence="3 6" id="KW-0812">Transmembrane</keyword>
<accession>A0AAN4ZAE4</accession>
<evidence type="ECO:0000256" key="3">
    <source>
        <dbReference type="ARBA" id="ARBA00022692"/>
    </source>
</evidence>
<evidence type="ECO:0000256" key="5">
    <source>
        <dbReference type="ARBA" id="ARBA00023136"/>
    </source>
</evidence>
<dbReference type="PANTHER" id="PTHR31627:SF43">
    <property type="entry name" value="SERPENTINE RECEPTOR CLASS GAMMA-15"/>
    <property type="match status" value="1"/>
</dbReference>
<feature type="transmembrane region" description="Helical" evidence="6">
    <location>
        <begin position="104"/>
        <end position="123"/>
    </location>
</feature>